<reference evidence="9 10" key="1">
    <citation type="submission" date="2023-04" db="EMBL/GenBank/DDBJ databases">
        <title>Genome sequence of Halobacillus naozhouensis KACC 21980.</title>
        <authorList>
            <person name="Kim S."/>
            <person name="Heo J."/>
            <person name="Kwon S.-W."/>
        </authorList>
    </citation>
    <scope>NUCLEOTIDE SEQUENCE [LARGE SCALE GENOMIC DNA]</scope>
    <source>
        <strain evidence="9 10">KCTC 13234</strain>
    </source>
</reference>
<dbReference type="PANTHER" id="PTHR34975">
    <property type="entry name" value="SPORE GERMINATION PROTEIN A2"/>
    <property type="match status" value="1"/>
</dbReference>
<dbReference type="Proteomes" id="UP001221597">
    <property type="component" value="Chromosome"/>
</dbReference>
<evidence type="ECO:0000256" key="4">
    <source>
        <dbReference type="ARBA" id="ARBA00022544"/>
    </source>
</evidence>
<feature type="transmembrane region" description="Helical" evidence="8">
    <location>
        <begin position="220"/>
        <end position="241"/>
    </location>
</feature>
<dbReference type="NCBIfam" id="TIGR00912">
    <property type="entry name" value="2A0309"/>
    <property type="match status" value="1"/>
</dbReference>
<evidence type="ECO:0000256" key="1">
    <source>
        <dbReference type="ARBA" id="ARBA00004141"/>
    </source>
</evidence>
<accession>A0ABY8J3J3</accession>
<proteinExistence type="inferred from homology"/>
<evidence type="ECO:0000256" key="8">
    <source>
        <dbReference type="SAM" id="Phobius"/>
    </source>
</evidence>
<dbReference type="PANTHER" id="PTHR34975:SF2">
    <property type="entry name" value="SPORE GERMINATION PROTEIN A2"/>
    <property type="match status" value="1"/>
</dbReference>
<comment type="similarity">
    <text evidence="2">Belongs to the amino acid-polyamine-organocation (APC) superfamily. Spore germination protein (SGP) (TC 2.A.3.9) family.</text>
</comment>
<comment type="subcellular location">
    <subcellularLocation>
        <location evidence="1">Membrane</location>
        <topology evidence="1">Multi-pass membrane protein</topology>
    </subcellularLocation>
</comment>
<feature type="transmembrane region" description="Helical" evidence="8">
    <location>
        <begin position="42"/>
        <end position="64"/>
    </location>
</feature>
<feature type="transmembrane region" description="Helical" evidence="8">
    <location>
        <begin position="192"/>
        <end position="208"/>
    </location>
</feature>
<evidence type="ECO:0000256" key="6">
    <source>
        <dbReference type="ARBA" id="ARBA00022989"/>
    </source>
</evidence>
<keyword evidence="7 8" id="KW-0472">Membrane</keyword>
<keyword evidence="5 8" id="KW-0812">Transmembrane</keyword>
<evidence type="ECO:0000256" key="3">
    <source>
        <dbReference type="ARBA" id="ARBA00022448"/>
    </source>
</evidence>
<dbReference type="RefSeq" id="WP_283077928.1">
    <property type="nucleotide sequence ID" value="NZ_CP121671.1"/>
</dbReference>
<dbReference type="InterPro" id="IPR004761">
    <property type="entry name" value="Spore_GerAB"/>
</dbReference>
<keyword evidence="6 8" id="KW-1133">Transmembrane helix</keyword>
<evidence type="ECO:0000256" key="7">
    <source>
        <dbReference type="ARBA" id="ARBA00023136"/>
    </source>
</evidence>
<evidence type="ECO:0000256" key="2">
    <source>
        <dbReference type="ARBA" id="ARBA00007998"/>
    </source>
</evidence>
<dbReference type="Pfam" id="PF03845">
    <property type="entry name" value="Spore_permease"/>
    <property type="match status" value="1"/>
</dbReference>
<gene>
    <name evidence="9" type="ORF">P9989_06285</name>
</gene>
<feature type="transmembrane region" description="Helical" evidence="8">
    <location>
        <begin position="152"/>
        <end position="172"/>
    </location>
</feature>
<feature type="transmembrane region" description="Helical" evidence="8">
    <location>
        <begin position="12"/>
        <end position="30"/>
    </location>
</feature>
<evidence type="ECO:0000313" key="10">
    <source>
        <dbReference type="Proteomes" id="UP001221597"/>
    </source>
</evidence>
<keyword evidence="3" id="KW-0813">Transport</keyword>
<feature type="transmembrane region" description="Helical" evidence="8">
    <location>
        <begin position="335"/>
        <end position="356"/>
    </location>
</feature>
<keyword evidence="4" id="KW-0309">Germination</keyword>
<feature type="transmembrane region" description="Helical" evidence="8">
    <location>
        <begin position="119"/>
        <end position="140"/>
    </location>
</feature>
<sequence length="369" mass="42234">MSSQSKPMISRRQFFFIIVQTQIGVGILSMPHELHRIAKQDGWISLLITAFSLLIVLFFLWMLAKRHPASNFFQILERVFSKWPGKFITVAYIIYFTCVSVLILLLFGRMLSLWVLPSTPFWVLSFLMVAVCLYLTASGLKMIARLYTSLSLFLFILIVLMLFCFAELEFLYILPIAQSGWGNIIKGANEGLLSYFGFIVTLVIYTYVEGKPKDKFKTVFWAHCFVTCFYLFVVIVSYTFFSTKEIALVQEPVLYMLKSFQFPIIARIDLFFLSIWVVSVATSFGTYLFMTGVGLQSVFQKKSSVPITLAAISIFILSLFFGFESERVDMLGNVVVILGYAFGILIPIFTLCISALRFKAERERGRHEV</sequence>
<dbReference type="Gene3D" id="1.20.1740.10">
    <property type="entry name" value="Amino acid/polyamine transporter I"/>
    <property type="match status" value="1"/>
</dbReference>
<keyword evidence="10" id="KW-1185">Reference proteome</keyword>
<protein>
    <submittedName>
        <fullName evidence="9">GerAB/ArcD/ProY family transporter</fullName>
    </submittedName>
</protein>
<feature type="transmembrane region" description="Helical" evidence="8">
    <location>
        <begin position="85"/>
        <end position="107"/>
    </location>
</feature>
<dbReference type="EMBL" id="CP121671">
    <property type="protein sequence ID" value="WFT75968.1"/>
    <property type="molecule type" value="Genomic_DNA"/>
</dbReference>
<feature type="transmembrane region" description="Helical" evidence="8">
    <location>
        <begin position="305"/>
        <end position="323"/>
    </location>
</feature>
<evidence type="ECO:0000313" key="9">
    <source>
        <dbReference type="EMBL" id="WFT75968.1"/>
    </source>
</evidence>
<organism evidence="9 10">
    <name type="scientific">Halobacillus naozhouensis</name>
    <dbReference type="NCBI Taxonomy" id="554880"/>
    <lineage>
        <taxon>Bacteria</taxon>
        <taxon>Bacillati</taxon>
        <taxon>Bacillota</taxon>
        <taxon>Bacilli</taxon>
        <taxon>Bacillales</taxon>
        <taxon>Bacillaceae</taxon>
        <taxon>Halobacillus</taxon>
    </lineage>
</organism>
<name>A0ABY8J3J3_9BACI</name>
<evidence type="ECO:0000256" key="5">
    <source>
        <dbReference type="ARBA" id="ARBA00022692"/>
    </source>
</evidence>
<feature type="transmembrane region" description="Helical" evidence="8">
    <location>
        <begin position="270"/>
        <end position="293"/>
    </location>
</feature>